<keyword evidence="1" id="KW-0472">Membrane</keyword>
<keyword evidence="1" id="KW-1133">Transmembrane helix</keyword>
<reference evidence="3" key="1">
    <citation type="submission" date="2016-11" db="EMBL/GenBank/DDBJ databases">
        <authorList>
            <person name="Varghese N."/>
            <person name="Submissions S."/>
        </authorList>
    </citation>
    <scope>NUCLEOTIDE SEQUENCE [LARGE SCALE GENOMIC DNA]</scope>
    <source>
        <strain evidence="3">DSM 16478</strain>
    </source>
</reference>
<evidence type="ECO:0000313" key="2">
    <source>
        <dbReference type="EMBL" id="SHJ62294.1"/>
    </source>
</evidence>
<protein>
    <submittedName>
        <fullName evidence="2">Uncharacterized protein</fullName>
    </submittedName>
</protein>
<keyword evidence="3" id="KW-1185">Reference proteome</keyword>
<feature type="transmembrane region" description="Helical" evidence="1">
    <location>
        <begin position="217"/>
        <end position="235"/>
    </location>
</feature>
<feature type="transmembrane region" description="Helical" evidence="1">
    <location>
        <begin position="49"/>
        <end position="68"/>
    </location>
</feature>
<proteinExistence type="predicted"/>
<gene>
    <name evidence="2" type="ORF">SAMN04488007_0910</name>
</gene>
<dbReference type="STRING" id="228958.SAMN04488007_0910"/>
<accession>A0A1M6KTV9</accession>
<dbReference type="OrthoDB" id="1355414at2"/>
<feature type="transmembrane region" description="Helical" evidence="1">
    <location>
        <begin position="20"/>
        <end position="37"/>
    </location>
</feature>
<feature type="transmembrane region" description="Helical" evidence="1">
    <location>
        <begin position="186"/>
        <end position="205"/>
    </location>
</feature>
<dbReference type="Proteomes" id="UP000184314">
    <property type="component" value="Unassembled WGS sequence"/>
</dbReference>
<dbReference type="RefSeq" id="WP_073241645.1">
    <property type="nucleotide sequence ID" value="NZ_FQZX01000001.1"/>
</dbReference>
<organism evidence="2 3">
    <name type="scientific">Maribacter aquivivus</name>
    <dbReference type="NCBI Taxonomy" id="228958"/>
    <lineage>
        <taxon>Bacteria</taxon>
        <taxon>Pseudomonadati</taxon>
        <taxon>Bacteroidota</taxon>
        <taxon>Flavobacteriia</taxon>
        <taxon>Flavobacteriales</taxon>
        <taxon>Flavobacteriaceae</taxon>
        <taxon>Maribacter</taxon>
    </lineage>
</organism>
<sequence length="241" mass="27015">MNTEFQIKENGFAEIKKALIIKTIPVAILAAGTGLTISHINSNGQTTDVNVLLFLIPLVVGALAFGLFKGINRQKELFESYKLIVNEYEIVREQNNTQTISIPRNEIKSIIKNPKGILTIVGNSYTDVIGVPSQINNSEKLEQVLSEIKPITYSDKKPLFEKYKGVLILIVLGLMATVFISTNKLLVGITGSILILFLGYSFYEVRRNKNIDKKTKNSMWWLLLVLFSVIGNMYFKITGKL</sequence>
<keyword evidence="1" id="KW-0812">Transmembrane</keyword>
<name>A0A1M6KTV9_9FLAO</name>
<dbReference type="AlphaFoldDB" id="A0A1M6KTV9"/>
<evidence type="ECO:0000313" key="3">
    <source>
        <dbReference type="Proteomes" id="UP000184314"/>
    </source>
</evidence>
<evidence type="ECO:0000256" key="1">
    <source>
        <dbReference type="SAM" id="Phobius"/>
    </source>
</evidence>
<dbReference type="EMBL" id="FQZX01000001">
    <property type="protein sequence ID" value="SHJ62294.1"/>
    <property type="molecule type" value="Genomic_DNA"/>
</dbReference>
<feature type="transmembrane region" description="Helical" evidence="1">
    <location>
        <begin position="163"/>
        <end position="180"/>
    </location>
</feature>